<dbReference type="CDD" id="cd00452">
    <property type="entry name" value="KDPG_aldolase"/>
    <property type="match status" value="1"/>
</dbReference>
<gene>
    <name evidence="6" type="ORF">CLV35_1900</name>
</gene>
<comment type="caution">
    <text evidence="6">The sequence shown here is derived from an EMBL/GenBank/DDBJ whole genome shotgun (WGS) entry which is preliminary data.</text>
</comment>
<sequence>MSDFGDVLGDGRLVAILRGVPRDTALEIADRVWSAGAGVVEVPVQDAAALDVLAALAHEARARGAVVGAGTVVSTELVERAVAAGAAFTVAPGFDPEVAAASARAGLPHLPGVATASEVQAAGRAGCAWLKAFPAGSLGASWFKELRGPFPDARFAATGGVTAANLRGFLDAGARAVGIGSAVSTPEGLAEVLAALDV</sequence>
<dbReference type="GO" id="GO:0016829">
    <property type="term" value="F:lyase activity"/>
    <property type="evidence" value="ECO:0007669"/>
    <property type="project" value="UniProtKB-KW"/>
</dbReference>
<dbReference type="Gene3D" id="3.20.20.70">
    <property type="entry name" value="Aldolase class I"/>
    <property type="match status" value="1"/>
</dbReference>
<evidence type="ECO:0000256" key="1">
    <source>
        <dbReference type="ARBA" id="ARBA00004761"/>
    </source>
</evidence>
<keyword evidence="7" id="KW-1185">Reference proteome</keyword>
<evidence type="ECO:0000256" key="4">
    <source>
        <dbReference type="ARBA" id="ARBA00023239"/>
    </source>
</evidence>
<keyword evidence="4" id="KW-0456">Lyase</keyword>
<dbReference type="Pfam" id="PF01081">
    <property type="entry name" value="Aldolase"/>
    <property type="match status" value="1"/>
</dbReference>
<dbReference type="SUPFAM" id="SSF51569">
    <property type="entry name" value="Aldolase"/>
    <property type="match status" value="1"/>
</dbReference>
<dbReference type="InParanoid" id="A0A420XQB0"/>
<dbReference type="PANTHER" id="PTHR30246:SF1">
    <property type="entry name" value="2-DEHYDRO-3-DEOXY-6-PHOSPHOGALACTONATE ALDOLASE-RELATED"/>
    <property type="match status" value="1"/>
</dbReference>
<name>A0A420XQB0_9ACTN</name>
<organism evidence="6 7">
    <name type="scientific">Motilibacter peucedani</name>
    <dbReference type="NCBI Taxonomy" id="598650"/>
    <lineage>
        <taxon>Bacteria</taxon>
        <taxon>Bacillati</taxon>
        <taxon>Actinomycetota</taxon>
        <taxon>Actinomycetes</taxon>
        <taxon>Motilibacterales</taxon>
        <taxon>Motilibacteraceae</taxon>
        <taxon>Motilibacter</taxon>
    </lineage>
</organism>
<dbReference type="PANTHER" id="PTHR30246">
    <property type="entry name" value="2-KETO-3-DEOXY-6-PHOSPHOGLUCONATE ALDOLASE"/>
    <property type="match status" value="1"/>
</dbReference>
<comment type="pathway">
    <text evidence="1">Carbohydrate acid metabolism.</text>
</comment>
<dbReference type="InterPro" id="IPR013785">
    <property type="entry name" value="Aldolase_TIM"/>
</dbReference>
<accession>A0A420XQB0</accession>
<evidence type="ECO:0000256" key="2">
    <source>
        <dbReference type="ARBA" id="ARBA00006906"/>
    </source>
</evidence>
<dbReference type="RefSeq" id="WP_121193204.1">
    <property type="nucleotide sequence ID" value="NZ_RBWV01000011.1"/>
</dbReference>
<protein>
    <submittedName>
        <fullName evidence="6">2-dehydro-3-deoxyphosphogluconate aldolase/(4S)-4-hydroxy-2-oxoglutarate aldolase</fullName>
    </submittedName>
</protein>
<dbReference type="InterPro" id="IPR000887">
    <property type="entry name" value="Aldlse_KDPG_KHG"/>
</dbReference>
<dbReference type="OrthoDB" id="9805177at2"/>
<evidence type="ECO:0000313" key="7">
    <source>
        <dbReference type="Proteomes" id="UP000281955"/>
    </source>
</evidence>
<proteinExistence type="inferred from homology"/>
<dbReference type="AlphaFoldDB" id="A0A420XQB0"/>
<reference evidence="6 7" key="1">
    <citation type="submission" date="2018-10" db="EMBL/GenBank/DDBJ databases">
        <title>Genomic Encyclopedia of Archaeal and Bacterial Type Strains, Phase II (KMG-II): from individual species to whole genera.</title>
        <authorList>
            <person name="Goeker M."/>
        </authorList>
    </citation>
    <scope>NUCLEOTIDE SEQUENCE [LARGE SCALE GENOMIC DNA]</scope>
    <source>
        <strain evidence="6 7">RP-AC37</strain>
    </source>
</reference>
<comment type="subunit">
    <text evidence="3">Homotrimer.</text>
</comment>
<keyword evidence="5" id="KW-0119">Carbohydrate metabolism</keyword>
<dbReference type="EMBL" id="RBWV01000011">
    <property type="protein sequence ID" value="RKS75434.1"/>
    <property type="molecule type" value="Genomic_DNA"/>
</dbReference>
<evidence type="ECO:0000313" key="6">
    <source>
        <dbReference type="EMBL" id="RKS75434.1"/>
    </source>
</evidence>
<evidence type="ECO:0000256" key="3">
    <source>
        <dbReference type="ARBA" id="ARBA00011233"/>
    </source>
</evidence>
<comment type="similarity">
    <text evidence="2">Belongs to the KHG/KDPG aldolase family.</text>
</comment>
<dbReference type="Proteomes" id="UP000281955">
    <property type="component" value="Unassembled WGS sequence"/>
</dbReference>
<evidence type="ECO:0000256" key="5">
    <source>
        <dbReference type="ARBA" id="ARBA00023277"/>
    </source>
</evidence>